<dbReference type="Proteomes" id="UP000269221">
    <property type="component" value="Unassembled WGS sequence"/>
</dbReference>
<dbReference type="EMBL" id="QRBI01000112">
    <property type="protein sequence ID" value="RMC09922.1"/>
    <property type="molecule type" value="Genomic_DNA"/>
</dbReference>
<gene>
    <name evidence="1" type="ORF">DUI87_12709</name>
</gene>
<sequence length="110" mass="12568">MPRTDTCKHKYPSLGGEWVEKSPEEKELGILADFHLDMTWQHVLAAQKANCILGCIKRSVVSRLNTQEMMKAFDHLHSPSLDSLQYIHIPLVLKSLELDPNPRYEPNSAE</sequence>
<dbReference type="OrthoDB" id="10532959at2759"/>
<organism evidence="1 2">
    <name type="scientific">Hirundo rustica rustica</name>
    <dbReference type="NCBI Taxonomy" id="333673"/>
    <lineage>
        <taxon>Eukaryota</taxon>
        <taxon>Metazoa</taxon>
        <taxon>Chordata</taxon>
        <taxon>Craniata</taxon>
        <taxon>Vertebrata</taxon>
        <taxon>Euteleostomi</taxon>
        <taxon>Archelosauria</taxon>
        <taxon>Archosauria</taxon>
        <taxon>Dinosauria</taxon>
        <taxon>Saurischia</taxon>
        <taxon>Theropoda</taxon>
        <taxon>Coelurosauria</taxon>
        <taxon>Aves</taxon>
        <taxon>Neognathae</taxon>
        <taxon>Neoaves</taxon>
        <taxon>Telluraves</taxon>
        <taxon>Australaves</taxon>
        <taxon>Passeriformes</taxon>
        <taxon>Sylvioidea</taxon>
        <taxon>Hirundinidae</taxon>
        <taxon>Hirundo</taxon>
    </lineage>
</organism>
<reference evidence="1 2" key="1">
    <citation type="submission" date="2018-07" db="EMBL/GenBank/DDBJ databases">
        <title>A high quality draft genome assembly of the barn swallow (H. rustica rustica).</title>
        <authorList>
            <person name="Formenti G."/>
            <person name="Chiara M."/>
            <person name="Poveda L."/>
            <person name="Francoijs K.-J."/>
            <person name="Bonisoli-Alquati A."/>
            <person name="Canova L."/>
            <person name="Gianfranceschi L."/>
            <person name="Horner D.S."/>
            <person name="Saino N."/>
        </authorList>
    </citation>
    <scope>NUCLEOTIDE SEQUENCE [LARGE SCALE GENOMIC DNA]</scope>
    <source>
        <strain evidence="1">Chelidonia</strain>
        <tissue evidence="1">Blood</tissue>
    </source>
</reference>
<proteinExistence type="predicted"/>
<evidence type="ECO:0000313" key="2">
    <source>
        <dbReference type="Proteomes" id="UP000269221"/>
    </source>
</evidence>
<protein>
    <submittedName>
        <fullName evidence="1">Uncharacterized protein</fullName>
    </submittedName>
</protein>
<evidence type="ECO:0000313" key="1">
    <source>
        <dbReference type="EMBL" id="RMC09922.1"/>
    </source>
</evidence>
<accession>A0A3M0K9Y1</accession>
<dbReference type="AlphaFoldDB" id="A0A3M0K9Y1"/>
<keyword evidence="2" id="KW-1185">Reference proteome</keyword>
<name>A0A3M0K9Y1_HIRRU</name>
<comment type="caution">
    <text evidence="1">The sequence shown here is derived from an EMBL/GenBank/DDBJ whole genome shotgun (WGS) entry which is preliminary data.</text>
</comment>